<evidence type="ECO:0000259" key="2">
    <source>
        <dbReference type="PROSITE" id="PS50035"/>
    </source>
</evidence>
<dbReference type="PANTHER" id="PTHR21248">
    <property type="entry name" value="CARDIOLIPIN SYNTHASE"/>
    <property type="match status" value="1"/>
</dbReference>
<protein>
    <recommendedName>
        <fullName evidence="2">PLD phosphodiesterase domain-containing protein</fullName>
    </recommendedName>
</protein>
<gene>
    <name evidence="3" type="ORF">BU16DRAFT_553925</name>
</gene>
<feature type="region of interest" description="Disordered" evidence="1">
    <location>
        <begin position="224"/>
        <end position="256"/>
    </location>
</feature>
<dbReference type="PROSITE" id="PS50035">
    <property type="entry name" value="PLD"/>
    <property type="match status" value="2"/>
</dbReference>
<dbReference type="InterPro" id="IPR001736">
    <property type="entry name" value="PLipase_D/transphosphatidylase"/>
</dbReference>
<dbReference type="SMART" id="SM00155">
    <property type="entry name" value="PLDc"/>
    <property type="match status" value="2"/>
</dbReference>
<evidence type="ECO:0000256" key="1">
    <source>
        <dbReference type="SAM" id="MobiDB-lite"/>
    </source>
</evidence>
<keyword evidence="4" id="KW-1185">Reference proteome</keyword>
<dbReference type="InterPro" id="IPR025202">
    <property type="entry name" value="PLD-like_dom"/>
</dbReference>
<dbReference type="GO" id="GO:0030572">
    <property type="term" value="F:phosphatidyltransferase activity"/>
    <property type="evidence" value="ECO:0007669"/>
    <property type="project" value="UniProtKB-ARBA"/>
</dbReference>
<organism evidence="3 4">
    <name type="scientific">Lophium mytilinum</name>
    <dbReference type="NCBI Taxonomy" id="390894"/>
    <lineage>
        <taxon>Eukaryota</taxon>
        <taxon>Fungi</taxon>
        <taxon>Dikarya</taxon>
        <taxon>Ascomycota</taxon>
        <taxon>Pezizomycotina</taxon>
        <taxon>Dothideomycetes</taxon>
        <taxon>Pleosporomycetidae</taxon>
        <taxon>Mytilinidiales</taxon>
        <taxon>Mytilinidiaceae</taxon>
        <taxon>Lophium</taxon>
    </lineage>
</organism>
<proteinExistence type="predicted"/>
<dbReference type="Proteomes" id="UP000799750">
    <property type="component" value="Unassembled WGS sequence"/>
</dbReference>
<feature type="region of interest" description="Disordered" evidence="1">
    <location>
        <begin position="1"/>
        <end position="32"/>
    </location>
</feature>
<evidence type="ECO:0000313" key="3">
    <source>
        <dbReference type="EMBL" id="KAF2488511.1"/>
    </source>
</evidence>
<dbReference type="Gene3D" id="3.30.870.10">
    <property type="entry name" value="Endonuclease Chain A"/>
    <property type="match status" value="2"/>
</dbReference>
<dbReference type="AlphaFoldDB" id="A0A6A6Q8V6"/>
<feature type="domain" description="PLD phosphodiesterase" evidence="2">
    <location>
        <begin position="413"/>
        <end position="435"/>
    </location>
</feature>
<dbReference type="EMBL" id="MU004203">
    <property type="protein sequence ID" value="KAF2488511.1"/>
    <property type="molecule type" value="Genomic_DNA"/>
</dbReference>
<dbReference type="Pfam" id="PF13091">
    <property type="entry name" value="PLDc_2"/>
    <property type="match status" value="1"/>
</dbReference>
<evidence type="ECO:0000313" key="4">
    <source>
        <dbReference type="Proteomes" id="UP000799750"/>
    </source>
</evidence>
<accession>A0A6A6Q8V6</accession>
<dbReference type="PANTHER" id="PTHR21248:SF11">
    <property type="entry name" value="PLD PHOSPHODIESTERASE DOMAIN-CONTAINING PROTEIN"/>
    <property type="match status" value="1"/>
</dbReference>
<name>A0A6A6Q8V6_9PEZI</name>
<dbReference type="CDD" id="cd00138">
    <property type="entry name" value="PLDc_SF"/>
    <property type="match status" value="1"/>
</dbReference>
<dbReference type="GO" id="GO:0032049">
    <property type="term" value="P:cardiolipin biosynthetic process"/>
    <property type="evidence" value="ECO:0007669"/>
    <property type="project" value="UniProtKB-ARBA"/>
</dbReference>
<feature type="compositionally biased region" description="Polar residues" evidence="1">
    <location>
        <begin position="1"/>
        <end position="10"/>
    </location>
</feature>
<sequence>MRPTTSSPYRRTSDDTSQELAENKNDVPNYYASNPSTLTTSSTVHKFITGTGDDIFSSILPALKSAESEVIFITCFWARSSSLSQLSDTLRALSVRAEARGGWKLRVRIGLSSLSLFQKLFQPHTVRGQTYPPSTWVKKFGLPSPSELKGLDLEIKSVFLLPFSVMHPKFIIVDRKKVFLPSCNVSWESWFEGCIELSGPVVSQFVRFWSEFWAQNDFDRSLPPPPSPPYPSLTSLSPPQTPSPTPTSSSGPAQTHTLLPSHDIQTLFLPSPHHLNPRFAPFTSSPPTSPPTPLNILLLTLLARATTSIYIQTPNLTSPPVLTALLRALRHGVAVHIRTSARLMILEQLVTAGTTTTRCVRKLAKRHRALPFSSESTLDEEARVGLTAPGTLRIEFFEPRVGVNGTAEPQQSHLKLLIVDALVTVLGSGNLDRASWFTSQELGVAFFDGEVAGRVRGAVDQVMEGRMRSHYG</sequence>
<feature type="domain" description="PLD phosphodiesterase" evidence="2">
    <location>
        <begin position="162"/>
        <end position="189"/>
    </location>
</feature>
<dbReference type="OrthoDB" id="2958217at2759"/>
<reference evidence="3" key="1">
    <citation type="journal article" date="2020" name="Stud. Mycol.">
        <title>101 Dothideomycetes genomes: a test case for predicting lifestyles and emergence of pathogens.</title>
        <authorList>
            <person name="Haridas S."/>
            <person name="Albert R."/>
            <person name="Binder M."/>
            <person name="Bloem J."/>
            <person name="Labutti K."/>
            <person name="Salamov A."/>
            <person name="Andreopoulos B."/>
            <person name="Baker S."/>
            <person name="Barry K."/>
            <person name="Bills G."/>
            <person name="Bluhm B."/>
            <person name="Cannon C."/>
            <person name="Castanera R."/>
            <person name="Culley D."/>
            <person name="Daum C."/>
            <person name="Ezra D."/>
            <person name="Gonzalez J."/>
            <person name="Henrissat B."/>
            <person name="Kuo A."/>
            <person name="Liang C."/>
            <person name="Lipzen A."/>
            <person name="Lutzoni F."/>
            <person name="Magnuson J."/>
            <person name="Mondo S."/>
            <person name="Nolan M."/>
            <person name="Ohm R."/>
            <person name="Pangilinan J."/>
            <person name="Park H.-J."/>
            <person name="Ramirez L."/>
            <person name="Alfaro M."/>
            <person name="Sun H."/>
            <person name="Tritt A."/>
            <person name="Yoshinaga Y."/>
            <person name="Zwiers L.-H."/>
            <person name="Turgeon B."/>
            <person name="Goodwin S."/>
            <person name="Spatafora J."/>
            <person name="Crous P."/>
            <person name="Grigoriev I."/>
        </authorList>
    </citation>
    <scope>NUCLEOTIDE SEQUENCE</scope>
    <source>
        <strain evidence="3">CBS 269.34</strain>
    </source>
</reference>
<dbReference type="SUPFAM" id="SSF56024">
    <property type="entry name" value="Phospholipase D/nuclease"/>
    <property type="match status" value="2"/>
</dbReference>